<dbReference type="Pfam" id="PF01012">
    <property type="entry name" value="ETF"/>
    <property type="match status" value="1"/>
</dbReference>
<dbReference type="SMART" id="SM00893">
    <property type="entry name" value="ETF"/>
    <property type="match status" value="1"/>
</dbReference>
<keyword evidence="1" id="KW-0249">Electron transport</keyword>
<dbReference type="InterPro" id="IPR012255">
    <property type="entry name" value="ETF_b"/>
</dbReference>
<dbReference type="InterPro" id="IPR033948">
    <property type="entry name" value="ETF_beta_N"/>
</dbReference>
<dbReference type="AlphaFoldDB" id="A0A395M2U7"/>
<dbReference type="EMBL" id="PHFL01000010">
    <property type="protein sequence ID" value="RFM25066.1"/>
    <property type="molecule type" value="Genomic_DNA"/>
</dbReference>
<keyword evidence="1" id="KW-0813">Transport</keyword>
<comment type="caution">
    <text evidence="3">The sequence shown here is derived from an EMBL/GenBank/DDBJ whole genome shotgun (WGS) entry which is preliminary data.</text>
</comment>
<protein>
    <submittedName>
        <fullName evidence="3">Electron transfer flavoprotein beta subunit/FixA family protein</fullName>
    </submittedName>
</protein>
<name>A0A395M2U7_9BACT</name>
<feature type="domain" description="Electron transfer flavoprotein alpha/beta-subunit N-terminal" evidence="2">
    <location>
        <begin position="23"/>
        <end position="212"/>
    </location>
</feature>
<gene>
    <name evidence="3" type="ORF">D0433_02485</name>
</gene>
<dbReference type="CDD" id="cd01714">
    <property type="entry name" value="ETF_beta"/>
    <property type="match status" value="1"/>
</dbReference>
<dbReference type="InterPro" id="IPR014730">
    <property type="entry name" value="ETF_a/b_N"/>
</dbReference>
<dbReference type="PIRSF" id="PIRSF000090">
    <property type="entry name" value="Beta-ETF"/>
    <property type="match status" value="1"/>
</dbReference>
<dbReference type="Gene3D" id="3.40.50.620">
    <property type="entry name" value="HUPs"/>
    <property type="match status" value="1"/>
</dbReference>
<dbReference type="SUPFAM" id="SSF52402">
    <property type="entry name" value="Adenine nucleotide alpha hydrolases-like"/>
    <property type="match status" value="1"/>
</dbReference>
<reference evidence="3 4" key="1">
    <citation type="journal article" date="2011" name="ISME J.">
        <title>Community ecology of hot spring cyanobacterial mats: predominant populations and their functional potential.</title>
        <authorList>
            <person name="Klatt C.G."/>
            <person name="Wood J.M."/>
            <person name="Rusch D.B."/>
            <person name="Bateson M.M."/>
            <person name="Hamamura N."/>
            <person name="Heidelberg J.F."/>
            <person name="Grossman A.R."/>
            <person name="Bhaya D."/>
            <person name="Cohan F.M."/>
            <person name="Kuhl M."/>
            <person name="Bryant D.A."/>
            <person name="Ward D.M."/>
        </authorList>
    </citation>
    <scope>NUCLEOTIDE SEQUENCE [LARGE SCALE GENOMIC DNA]</scope>
    <source>
        <strain evidence="3">OS</strain>
    </source>
</reference>
<accession>A0A395M2U7</accession>
<sequence>MNFAVCLNQVPDTSARIKIAPDQQHIEKDGINFVINPYDEFALEEALKLREKFGGSVVLFSVGGDEFQANIRKAFAMGADKAVLIKSTAKDAYGIATVLAEAIKKYFGGLPDIIFLGKESTDFNDAQVGPMLGELLQIPAIMVVVALQTDGKVAIVEREIEGGKEIIEAPLPLIIGAQKGLNIPRVASMKGIMEAKKKPIEVMEIPVPESARTSLVRLEKPPEKQAGKLVSSPAELVEKLHREANVI</sequence>
<dbReference type="Proteomes" id="UP000266389">
    <property type="component" value="Unassembled WGS sequence"/>
</dbReference>
<evidence type="ECO:0000256" key="1">
    <source>
        <dbReference type="ARBA" id="ARBA00022982"/>
    </source>
</evidence>
<dbReference type="PANTHER" id="PTHR21294">
    <property type="entry name" value="ELECTRON TRANSFER FLAVOPROTEIN BETA-SUBUNIT"/>
    <property type="match status" value="1"/>
</dbReference>
<dbReference type="InterPro" id="IPR014729">
    <property type="entry name" value="Rossmann-like_a/b/a_fold"/>
</dbReference>
<proteinExistence type="predicted"/>
<evidence type="ECO:0000259" key="2">
    <source>
        <dbReference type="SMART" id="SM00893"/>
    </source>
</evidence>
<dbReference type="GO" id="GO:0009055">
    <property type="term" value="F:electron transfer activity"/>
    <property type="evidence" value="ECO:0007669"/>
    <property type="project" value="InterPro"/>
</dbReference>
<organism evidence="3 4">
    <name type="scientific">Candidatus Thermochlorobacter aerophilus</name>
    <dbReference type="NCBI Taxonomy" id="1868324"/>
    <lineage>
        <taxon>Bacteria</taxon>
        <taxon>Pseudomonadati</taxon>
        <taxon>Chlorobiota</taxon>
        <taxon>Chlorobiia</taxon>
        <taxon>Chlorobiales</taxon>
        <taxon>Candidatus Thermochlorobacteriaceae</taxon>
        <taxon>Candidatus Thermochlorobacter</taxon>
    </lineage>
</organism>
<evidence type="ECO:0000313" key="3">
    <source>
        <dbReference type="EMBL" id="RFM25066.1"/>
    </source>
</evidence>
<evidence type="ECO:0000313" key="4">
    <source>
        <dbReference type="Proteomes" id="UP000266389"/>
    </source>
</evidence>